<dbReference type="Proteomes" id="UP000245946">
    <property type="component" value="Unassembled WGS sequence"/>
</dbReference>
<feature type="domain" description="Hemerythrin-like" evidence="1">
    <location>
        <begin position="22"/>
        <end position="138"/>
    </location>
</feature>
<evidence type="ECO:0000259" key="1">
    <source>
        <dbReference type="Pfam" id="PF01814"/>
    </source>
</evidence>
<evidence type="ECO:0000313" key="2">
    <source>
        <dbReference type="EMBL" id="PWN94446.1"/>
    </source>
</evidence>
<sequence length="222" mass="25418">MATTVSQEYAEGDGYFQIRFLMIRAHETLLKGLDSVEQQVRDDHSCDLANWLGYVDAWAACVHHHHSIEEKVLFPLLERKGLGVHTELEQHEKLHADLEALSIRTTEWRANPSSYSADELASLLAELAPNFRQHLEEEVAHLTRERLSPQVSSDELKACIAQLEAEAKKGDPFVAPVFMMSHTPPAHKYWSNMGWLMYRVLIPALSYRHAGYWKYSPEPLNL</sequence>
<dbReference type="EMBL" id="KZ819314">
    <property type="protein sequence ID" value="PWN94446.1"/>
    <property type="molecule type" value="Genomic_DNA"/>
</dbReference>
<proteinExistence type="predicted"/>
<dbReference type="PANTHER" id="PTHR38048:SF2">
    <property type="entry name" value="HEMERYTHRIN-LIKE DOMAIN-CONTAINING PROTEIN"/>
    <property type="match status" value="1"/>
</dbReference>
<dbReference type="Pfam" id="PF01814">
    <property type="entry name" value="Hemerythrin"/>
    <property type="match status" value="1"/>
</dbReference>
<organism evidence="2 3">
    <name type="scientific">Tilletiopsis washingtonensis</name>
    <dbReference type="NCBI Taxonomy" id="58919"/>
    <lineage>
        <taxon>Eukaryota</taxon>
        <taxon>Fungi</taxon>
        <taxon>Dikarya</taxon>
        <taxon>Basidiomycota</taxon>
        <taxon>Ustilaginomycotina</taxon>
        <taxon>Exobasidiomycetes</taxon>
        <taxon>Entylomatales</taxon>
        <taxon>Entylomatales incertae sedis</taxon>
        <taxon>Tilletiopsis</taxon>
    </lineage>
</organism>
<dbReference type="Gene3D" id="1.20.120.520">
    <property type="entry name" value="nmb1532 protein domain like"/>
    <property type="match status" value="1"/>
</dbReference>
<dbReference type="OrthoDB" id="58416at2759"/>
<accession>A0A316YZH5</accession>
<dbReference type="InterPro" id="IPR012312">
    <property type="entry name" value="Hemerythrin-like"/>
</dbReference>
<reference evidence="2 3" key="1">
    <citation type="journal article" date="2018" name="Mol. Biol. Evol.">
        <title>Broad Genomic Sampling Reveals a Smut Pathogenic Ancestry of the Fungal Clade Ustilaginomycotina.</title>
        <authorList>
            <person name="Kijpornyongpan T."/>
            <person name="Mondo S.J."/>
            <person name="Barry K."/>
            <person name="Sandor L."/>
            <person name="Lee J."/>
            <person name="Lipzen A."/>
            <person name="Pangilinan J."/>
            <person name="LaButti K."/>
            <person name="Hainaut M."/>
            <person name="Henrissat B."/>
            <person name="Grigoriev I.V."/>
            <person name="Spatafora J.W."/>
            <person name="Aime M.C."/>
        </authorList>
    </citation>
    <scope>NUCLEOTIDE SEQUENCE [LARGE SCALE GENOMIC DNA]</scope>
    <source>
        <strain evidence="2 3">MCA 4186</strain>
    </source>
</reference>
<evidence type="ECO:0000313" key="3">
    <source>
        <dbReference type="Proteomes" id="UP000245946"/>
    </source>
</evidence>
<dbReference type="STRING" id="58919.A0A316YZH5"/>
<gene>
    <name evidence="2" type="ORF">FA09DRAFT_332956</name>
</gene>
<dbReference type="RefSeq" id="XP_025594725.1">
    <property type="nucleotide sequence ID" value="XM_025743660.1"/>
</dbReference>
<protein>
    <recommendedName>
        <fullName evidence="1">Hemerythrin-like domain-containing protein</fullName>
    </recommendedName>
</protein>
<keyword evidence="3" id="KW-1185">Reference proteome</keyword>
<dbReference type="GeneID" id="37271204"/>
<dbReference type="CDD" id="cd12108">
    <property type="entry name" value="Hr-like"/>
    <property type="match status" value="1"/>
</dbReference>
<name>A0A316YZH5_9BASI</name>
<dbReference type="AlphaFoldDB" id="A0A316YZH5"/>
<dbReference type="PANTHER" id="PTHR38048">
    <property type="entry name" value="EXPRESSED PROTEIN"/>
    <property type="match status" value="1"/>
</dbReference>
<dbReference type="InterPro" id="IPR053206">
    <property type="entry name" value="Dimeric_xanthone_biosynth"/>
</dbReference>